<dbReference type="Gene3D" id="3.30.70.330">
    <property type="match status" value="1"/>
</dbReference>
<proteinExistence type="predicted"/>
<dbReference type="EMBL" id="KK915662">
    <property type="protein sequence ID" value="KDP21305.1"/>
    <property type="molecule type" value="Genomic_DNA"/>
</dbReference>
<accession>A0A067JMS4</accession>
<keyword evidence="5" id="KW-1185">Reference proteome</keyword>
<evidence type="ECO:0000259" key="3">
    <source>
        <dbReference type="PROSITE" id="PS50102"/>
    </source>
</evidence>
<keyword evidence="1" id="KW-0694">RNA-binding</keyword>
<feature type="region of interest" description="Disordered" evidence="2">
    <location>
        <begin position="382"/>
        <end position="401"/>
    </location>
</feature>
<dbReference type="PANTHER" id="PTHR37200">
    <property type="entry name" value="RNA-BINDING (RRM/RBD/RNP MOTIFS) FAMILY PROTEIN"/>
    <property type="match status" value="1"/>
</dbReference>
<evidence type="ECO:0000313" key="5">
    <source>
        <dbReference type="Proteomes" id="UP000027138"/>
    </source>
</evidence>
<organism evidence="4 5">
    <name type="scientific">Jatropha curcas</name>
    <name type="common">Barbados nut</name>
    <dbReference type="NCBI Taxonomy" id="180498"/>
    <lineage>
        <taxon>Eukaryota</taxon>
        <taxon>Viridiplantae</taxon>
        <taxon>Streptophyta</taxon>
        <taxon>Embryophyta</taxon>
        <taxon>Tracheophyta</taxon>
        <taxon>Spermatophyta</taxon>
        <taxon>Magnoliopsida</taxon>
        <taxon>eudicotyledons</taxon>
        <taxon>Gunneridae</taxon>
        <taxon>Pentapetalae</taxon>
        <taxon>rosids</taxon>
        <taxon>fabids</taxon>
        <taxon>Malpighiales</taxon>
        <taxon>Euphorbiaceae</taxon>
        <taxon>Crotonoideae</taxon>
        <taxon>Jatropheae</taxon>
        <taxon>Jatropha</taxon>
    </lineage>
</organism>
<dbReference type="KEGG" id="jcu:105649845"/>
<dbReference type="GO" id="GO:0003723">
    <property type="term" value="F:RNA binding"/>
    <property type="evidence" value="ECO:0007669"/>
    <property type="project" value="UniProtKB-UniRule"/>
</dbReference>
<dbReference type="STRING" id="180498.A0A067JMS4"/>
<evidence type="ECO:0000256" key="1">
    <source>
        <dbReference type="PROSITE-ProRule" id="PRU00176"/>
    </source>
</evidence>
<gene>
    <name evidence="4" type="ORF">JCGZ_21776</name>
</gene>
<feature type="domain" description="RRM" evidence="3">
    <location>
        <begin position="212"/>
        <end position="299"/>
    </location>
</feature>
<sequence>MVVGNPASLLTIPISSISNSISFCLLTPNESLTIQPHVSYISNLSKSFSISSLSSLRFGNNYSLSSPQQSQHAPFKFRSLSSRRGNLFCLCSVKKRSKSGAALMQMSDFDDEMDDEFDDFEEDGNLGDYDDEDDGMFVPFGKMKKWLENKPRGFGEGKVYNTSTEDKLLEEMQKSQQAQAANINNLKNNPVHSAANKDVKHKKAPEVVPSGIRVCVANLPKKKNIQRDLKSAFKEVTGVVNIIPAVSGNKKTKDPICKGYAFVDFKSQENADRFVRQFSGQKVSFGRIQKQIKCKMANSHSSDDESEGNIYSGSNLNVHAPQESSNTYFDTDDSYIEENVSDVPVDWGNELVTAKLEDVMHKMESSNTSILNNDDTVEPILEHTSGSFSPKKQDKSRTTKKNIVMKGRGKKVPKMEILGSAKRLKVKEKAVLNDVFAKYRLQSPVSQGKRADS</sequence>
<dbReference type="AlphaFoldDB" id="A0A067JMS4"/>
<reference evidence="4 5" key="1">
    <citation type="journal article" date="2014" name="PLoS ONE">
        <title>Global Analysis of Gene Expression Profiles in Physic Nut (Jatropha curcas L.) Seedlings Exposed to Salt Stress.</title>
        <authorList>
            <person name="Zhang L."/>
            <person name="Zhang C."/>
            <person name="Wu P."/>
            <person name="Chen Y."/>
            <person name="Li M."/>
            <person name="Jiang H."/>
            <person name="Wu G."/>
        </authorList>
    </citation>
    <scope>NUCLEOTIDE SEQUENCE [LARGE SCALE GENOMIC DNA]</scope>
    <source>
        <strain evidence="5">cv. GZQX0401</strain>
        <tissue evidence="4">Young leaves</tissue>
    </source>
</reference>
<dbReference type="Proteomes" id="UP000027138">
    <property type="component" value="Unassembled WGS sequence"/>
</dbReference>
<dbReference type="InterPro" id="IPR000504">
    <property type="entry name" value="RRM_dom"/>
</dbReference>
<feature type="region of interest" description="Disordered" evidence="2">
    <location>
        <begin position="296"/>
        <end position="324"/>
    </location>
</feature>
<dbReference type="PANTHER" id="PTHR37200:SF1">
    <property type="entry name" value="RNA-BINDING (RRM_RBD_RNP MOTIFS) FAMILY PROTEIN"/>
    <property type="match status" value="1"/>
</dbReference>
<dbReference type="InterPro" id="IPR012677">
    <property type="entry name" value="Nucleotide-bd_a/b_plait_sf"/>
</dbReference>
<dbReference type="InterPro" id="IPR035979">
    <property type="entry name" value="RBD_domain_sf"/>
</dbReference>
<dbReference type="PROSITE" id="PS50102">
    <property type="entry name" value="RRM"/>
    <property type="match status" value="1"/>
</dbReference>
<dbReference type="OrthoDB" id="1912879at2759"/>
<protein>
    <recommendedName>
        <fullName evidence="3">RRM domain-containing protein</fullName>
    </recommendedName>
</protein>
<dbReference type="SMART" id="SM00360">
    <property type="entry name" value="RRM"/>
    <property type="match status" value="1"/>
</dbReference>
<feature type="compositionally biased region" description="Polar residues" evidence="2">
    <location>
        <begin position="309"/>
        <end position="324"/>
    </location>
</feature>
<dbReference type="SUPFAM" id="SSF54928">
    <property type="entry name" value="RNA-binding domain, RBD"/>
    <property type="match status" value="1"/>
</dbReference>
<dbReference type="Pfam" id="PF00076">
    <property type="entry name" value="RRM_1"/>
    <property type="match status" value="1"/>
</dbReference>
<evidence type="ECO:0000256" key="2">
    <source>
        <dbReference type="SAM" id="MobiDB-lite"/>
    </source>
</evidence>
<dbReference type="CDD" id="cd00590">
    <property type="entry name" value="RRM_SF"/>
    <property type="match status" value="1"/>
</dbReference>
<name>A0A067JMS4_JATCU</name>
<evidence type="ECO:0000313" key="4">
    <source>
        <dbReference type="EMBL" id="KDP21305.1"/>
    </source>
</evidence>